<accession>A0A1X1WMW0</accession>
<reference evidence="1 2" key="1">
    <citation type="submission" date="2016-01" db="EMBL/GenBank/DDBJ databases">
        <title>The new phylogeny of the genus Mycobacterium.</title>
        <authorList>
            <person name="Tarcisio F."/>
            <person name="Conor M."/>
            <person name="Antonella G."/>
            <person name="Elisabetta G."/>
            <person name="Giulia F.S."/>
            <person name="Sara T."/>
            <person name="Anna F."/>
            <person name="Clotilde B."/>
            <person name="Roberto B."/>
            <person name="Veronica D.S."/>
            <person name="Fabio R."/>
            <person name="Monica P."/>
            <person name="Olivier J."/>
            <person name="Enrico T."/>
            <person name="Nicola S."/>
        </authorList>
    </citation>
    <scope>NUCLEOTIDE SEQUENCE [LARGE SCALE GENOMIC DNA]</scope>
    <source>
        <strain evidence="1 2">DSM 45541</strain>
    </source>
</reference>
<comment type="caution">
    <text evidence="1">The sequence shown here is derived from an EMBL/GenBank/DDBJ whole genome shotgun (WGS) entry which is preliminary data.</text>
</comment>
<evidence type="ECO:0008006" key="3">
    <source>
        <dbReference type="Google" id="ProtNLM"/>
    </source>
</evidence>
<organism evidence="1 2">
    <name type="scientific">Mycolicibacterium iranicum</name>
    <name type="common">Mycobacterium iranicum</name>
    <dbReference type="NCBI Taxonomy" id="912594"/>
    <lineage>
        <taxon>Bacteria</taxon>
        <taxon>Bacillati</taxon>
        <taxon>Actinomycetota</taxon>
        <taxon>Actinomycetes</taxon>
        <taxon>Mycobacteriales</taxon>
        <taxon>Mycobacteriaceae</taxon>
        <taxon>Mycolicibacterium</taxon>
    </lineage>
</organism>
<protein>
    <recommendedName>
        <fullName evidence="3">ASCH domain-containing protein</fullName>
    </recommendedName>
</protein>
<dbReference type="SUPFAM" id="SSF88697">
    <property type="entry name" value="PUA domain-like"/>
    <property type="match status" value="1"/>
</dbReference>
<proteinExistence type="predicted"/>
<dbReference type="Proteomes" id="UP000193622">
    <property type="component" value="Unassembled WGS sequence"/>
</dbReference>
<dbReference type="Gene3D" id="2.30.130.30">
    <property type="entry name" value="Hypothetical protein"/>
    <property type="match status" value="1"/>
</dbReference>
<sequence>MSIRAPHADRIYRGDKRFEFRRQRPRFSPGLKVFIYEPTPVRAVTGHFRVDGLVDIGDGDLRALEPDDGERGFVESYLRGARRPTAIEIAQPRRLDHPVSLDSLGVNVAPQCYVYIPSR</sequence>
<dbReference type="InterPro" id="IPR015947">
    <property type="entry name" value="PUA-like_sf"/>
</dbReference>
<evidence type="ECO:0000313" key="1">
    <source>
        <dbReference type="EMBL" id="ORV87878.1"/>
    </source>
</evidence>
<gene>
    <name evidence="1" type="ORF">AWC12_16205</name>
</gene>
<name>A0A1X1WMW0_MYCIR</name>
<evidence type="ECO:0000313" key="2">
    <source>
        <dbReference type="Proteomes" id="UP000193622"/>
    </source>
</evidence>
<dbReference type="AlphaFoldDB" id="A0A1X1WMW0"/>
<dbReference type="EMBL" id="LQPC01000030">
    <property type="protein sequence ID" value="ORV87878.1"/>
    <property type="molecule type" value="Genomic_DNA"/>
</dbReference>